<keyword evidence="8" id="KW-1185">Reference proteome</keyword>
<comment type="caution">
    <text evidence="7">The sequence shown here is derived from an EMBL/GenBank/DDBJ whole genome shotgun (WGS) entry which is preliminary data.</text>
</comment>
<dbReference type="Gene3D" id="3.40.50.740">
    <property type="match status" value="1"/>
</dbReference>
<reference evidence="7 8" key="1">
    <citation type="submission" date="2018-05" db="EMBL/GenBank/DDBJ databases">
        <title>Genomic Encyclopedia of Type Strains, Phase IV (KMG-IV): sequencing the most valuable type-strain genomes for metagenomic binning, comparative biology and taxonomic classification.</title>
        <authorList>
            <person name="Goeker M."/>
        </authorList>
    </citation>
    <scope>NUCLEOTIDE SEQUENCE [LARGE SCALE GENOMIC DNA]</scope>
    <source>
        <strain evidence="7 8">DSM 18773</strain>
    </source>
</reference>
<dbReference type="Gene3D" id="2.40.40.20">
    <property type="match status" value="1"/>
</dbReference>
<dbReference type="RefSeq" id="WP_109685810.1">
    <property type="nucleotide sequence ID" value="NZ_QGGL01000001.1"/>
</dbReference>
<dbReference type="SMART" id="SM00926">
    <property type="entry name" value="Molybdop_Fe4S4"/>
    <property type="match status" value="1"/>
</dbReference>
<dbReference type="GO" id="GO:0051536">
    <property type="term" value="F:iron-sulfur cluster binding"/>
    <property type="evidence" value="ECO:0007669"/>
    <property type="project" value="UniProtKB-KW"/>
</dbReference>
<dbReference type="InterPro" id="IPR006963">
    <property type="entry name" value="Mopterin_OxRdtase_4Fe-4S_dom"/>
</dbReference>
<comment type="cofactor">
    <cofactor evidence="1">
        <name>Mo-bis(molybdopterin guanine dinucleotide)</name>
        <dbReference type="ChEBI" id="CHEBI:60539"/>
    </cofactor>
</comment>
<name>A0A316E1A1_9BACL</name>
<proteinExistence type="inferred from homology"/>
<dbReference type="SUPFAM" id="SSF50692">
    <property type="entry name" value="ADC-like"/>
    <property type="match status" value="1"/>
</dbReference>
<gene>
    <name evidence="7" type="ORF">C7459_101456</name>
</gene>
<dbReference type="InterPro" id="IPR009010">
    <property type="entry name" value="Asp_de-COase-like_dom_sf"/>
</dbReference>
<dbReference type="Pfam" id="PF00384">
    <property type="entry name" value="Molybdopterin"/>
    <property type="match status" value="1"/>
</dbReference>
<protein>
    <submittedName>
        <fullName evidence="7">Anaerobic selenocysteine-containing dehydrogenase</fullName>
    </submittedName>
</protein>
<comment type="similarity">
    <text evidence="2">Belongs to the prokaryotic molybdopterin-containing oxidoreductase family.</text>
</comment>
<evidence type="ECO:0000256" key="4">
    <source>
        <dbReference type="ARBA" id="ARBA00023004"/>
    </source>
</evidence>
<organism evidence="7 8">
    <name type="scientific">Tumebacillus permanentifrigoris</name>
    <dbReference type="NCBI Taxonomy" id="378543"/>
    <lineage>
        <taxon>Bacteria</taxon>
        <taxon>Bacillati</taxon>
        <taxon>Bacillota</taxon>
        <taxon>Bacilli</taxon>
        <taxon>Bacillales</taxon>
        <taxon>Alicyclobacillaceae</taxon>
        <taxon>Tumebacillus</taxon>
    </lineage>
</organism>
<dbReference type="AlphaFoldDB" id="A0A316E1A1"/>
<keyword evidence="4" id="KW-0408">Iron</keyword>
<dbReference type="InterPro" id="IPR006656">
    <property type="entry name" value="Mopterin_OxRdtase"/>
</dbReference>
<dbReference type="PANTHER" id="PTHR43742:SF6">
    <property type="entry name" value="OXIDOREDUCTASE YYAE-RELATED"/>
    <property type="match status" value="1"/>
</dbReference>
<dbReference type="EMBL" id="QGGL01000001">
    <property type="protein sequence ID" value="PWK16590.1"/>
    <property type="molecule type" value="Genomic_DNA"/>
</dbReference>
<dbReference type="Pfam" id="PF01568">
    <property type="entry name" value="Molydop_binding"/>
    <property type="match status" value="1"/>
</dbReference>
<dbReference type="PROSITE" id="PS51669">
    <property type="entry name" value="4FE4S_MOW_BIS_MGD"/>
    <property type="match status" value="1"/>
</dbReference>
<dbReference type="GO" id="GO:0046872">
    <property type="term" value="F:metal ion binding"/>
    <property type="evidence" value="ECO:0007669"/>
    <property type="project" value="UniProtKB-KW"/>
</dbReference>
<keyword evidence="5" id="KW-0411">Iron-sulfur</keyword>
<evidence type="ECO:0000256" key="1">
    <source>
        <dbReference type="ARBA" id="ARBA00001942"/>
    </source>
</evidence>
<dbReference type="GO" id="GO:0016491">
    <property type="term" value="F:oxidoreductase activity"/>
    <property type="evidence" value="ECO:0007669"/>
    <property type="project" value="InterPro"/>
</dbReference>
<dbReference type="GO" id="GO:0043546">
    <property type="term" value="F:molybdopterin cofactor binding"/>
    <property type="evidence" value="ECO:0007669"/>
    <property type="project" value="InterPro"/>
</dbReference>
<evidence type="ECO:0000313" key="7">
    <source>
        <dbReference type="EMBL" id="PWK16590.1"/>
    </source>
</evidence>
<evidence type="ECO:0000259" key="6">
    <source>
        <dbReference type="PROSITE" id="PS51669"/>
    </source>
</evidence>
<evidence type="ECO:0000256" key="3">
    <source>
        <dbReference type="ARBA" id="ARBA00022723"/>
    </source>
</evidence>
<dbReference type="OrthoDB" id="9805142at2"/>
<dbReference type="Gene3D" id="3.30.2070.10">
    <property type="entry name" value="Formate dehydrogenase/DMSO reductase"/>
    <property type="match status" value="1"/>
</dbReference>
<evidence type="ECO:0000313" key="8">
    <source>
        <dbReference type="Proteomes" id="UP000245634"/>
    </source>
</evidence>
<evidence type="ECO:0000256" key="2">
    <source>
        <dbReference type="ARBA" id="ARBA00010312"/>
    </source>
</evidence>
<dbReference type="PANTHER" id="PTHR43742">
    <property type="entry name" value="TRIMETHYLAMINE-N-OXIDE REDUCTASE"/>
    <property type="match status" value="1"/>
</dbReference>
<dbReference type="Gene3D" id="3.40.228.10">
    <property type="entry name" value="Dimethylsulfoxide Reductase, domain 2"/>
    <property type="match status" value="1"/>
</dbReference>
<dbReference type="Proteomes" id="UP000245634">
    <property type="component" value="Unassembled WGS sequence"/>
</dbReference>
<dbReference type="Pfam" id="PF04879">
    <property type="entry name" value="Molybdop_Fe4S4"/>
    <property type="match status" value="1"/>
</dbReference>
<dbReference type="Gene3D" id="2.20.25.90">
    <property type="entry name" value="ADC-like domains"/>
    <property type="match status" value="1"/>
</dbReference>
<evidence type="ECO:0000256" key="5">
    <source>
        <dbReference type="ARBA" id="ARBA00023014"/>
    </source>
</evidence>
<sequence length="673" mass="75458">MAVELIKTACPLDCWDCCGMIAHVEDGRLIKVEGDPDHPITQGTLCGKGRKLVDRYHHEERVLEPLKKVDGEWQPISWEQAFQEIAAQMQAARAQYGATAVMHHYDYGSSGLLKVLEQRFFNLFGGFTDTVGSICWGAGLEAQKYDFGYAKSHHPDDLAAHTDLFVIWGRNVSVTNMHMMPYLKAAMKRGAELVIIDPLKTDLSDKAVKQLQPRPGSDGALALGIARHLLDRGLVDEAFVQEHAVGYEQFAAYVQEWTVERAAEVTGVEAEDIRWLAEQYGSGRAAATILGLGMQRYANGGNTIRLIDAVVAMSGNVGRPGGGVQYGNQVHKFDYATLMADDKPKQYRAFTKVTEADEMLAVQDTEEPVKVLFVTRSNPVGQLPDTNKTLQAYATVDTVVVLDMFMHDTGVIADYFLPCTTVFEEEDIMYSSMWHSYMTYVNRVVEPRGNTKPDWAILQGLARELGFGHEFGEGDSVHQWMEVALKPLEEQMGISREKLQREGIVQAHEESVAWSNYQFGTPSGKYEFYSTVAEQDGASALPVYEEPVESPYRDKERAERYPYHLLTIHPRRSLNSQYYHVLQMPDRPVVEISPLIARETGLRDGDLTRVYNDRGEILGTIKVTDGQHKRTIKIEEGWWGIKGTMLNTLTSNRRSDLGIGSTQYDCLVNLAKV</sequence>
<feature type="domain" description="4Fe-4S Mo/W bis-MGD-type" evidence="6">
    <location>
        <begin position="3"/>
        <end position="60"/>
    </location>
</feature>
<keyword evidence="3" id="KW-0479">Metal-binding</keyword>
<dbReference type="InterPro" id="IPR050612">
    <property type="entry name" value="Prok_Mopterin_Oxidored"/>
</dbReference>
<dbReference type="SUPFAM" id="SSF53706">
    <property type="entry name" value="Formate dehydrogenase/DMSO reductase, domains 1-3"/>
    <property type="match status" value="1"/>
</dbReference>
<accession>A0A316E1A1</accession>
<dbReference type="CDD" id="cd02766">
    <property type="entry name" value="MopB_3"/>
    <property type="match status" value="1"/>
</dbReference>
<dbReference type="InterPro" id="IPR006657">
    <property type="entry name" value="MoPterin_dinucl-bd_dom"/>
</dbReference>